<dbReference type="EMBL" id="PUHY01000005">
    <property type="protein sequence ID" value="PQO37365.1"/>
    <property type="molecule type" value="Genomic_DNA"/>
</dbReference>
<evidence type="ECO:0000313" key="3">
    <source>
        <dbReference type="EMBL" id="PQO37365.1"/>
    </source>
</evidence>
<accession>A0A2S8FYV4</accession>
<organism evidence="3 4">
    <name type="scientific">Blastopirellula marina</name>
    <dbReference type="NCBI Taxonomy" id="124"/>
    <lineage>
        <taxon>Bacteria</taxon>
        <taxon>Pseudomonadati</taxon>
        <taxon>Planctomycetota</taxon>
        <taxon>Planctomycetia</taxon>
        <taxon>Pirellulales</taxon>
        <taxon>Pirellulaceae</taxon>
        <taxon>Blastopirellula</taxon>
    </lineage>
</organism>
<dbReference type="RefSeq" id="WP_105328615.1">
    <property type="nucleotide sequence ID" value="NZ_PUHY01000005.1"/>
</dbReference>
<dbReference type="Pfam" id="PF08327">
    <property type="entry name" value="AHSA1"/>
    <property type="match status" value="1"/>
</dbReference>
<comment type="caution">
    <text evidence="3">The sequence shown here is derived from an EMBL/GenBank/DDBJ whole genome shotgun (WGS) entry which is preliminary data.</text>
</comment>
<evidence type="ECO:0000256" key="1">
    <source>
        <dbReference type="ARBA" id="ARBA00006817"/>
    </source>
</evidence>
<dbReference type="OrthoDB" id="285228at2"/>
<dbReference type="Proteomes" id="UP000238322">
    <property type="component" value="Unassembled WGS sequence"/>
</dbReference>
<reference evidence="3 4" key="1">
    <citation type="submission" date="2018-02" db="EMBL/GenBank/DDBJ databases">
        <title>Comparative genomes isolates from brazilian mangrove.</title>
        <authorList>
            <person name="Araujo J.E."/>
            <person name="Taketani R.G."/>
            <person name="Silva M.C.P."/>
            <person name="Loureco M.V."/>
            <person name="Andreote F.D."/>
        </authorList>
    </citation>
    <scope>NUCLEOTIDE SEQUENCE [LARGE SCALE GENOMIC DNA]</scope>
    <source>
        <strain evidence="3 4">Hex-1 MGV</strain>
    </source>
</reference>
<sequence length="157" mass="17258">MNSSEVSPARCIQFDVAIPIEAPPERVWQALTLETNAWWLAEFRMVSADSTVTFDLSPGGQGLIETSLDGSFLQWYAVQAYFPQSKKIYLAGYLAADYGGPSTNLLILSVVVTDHGSELQLVDSHHGSVDEKTIASIQEGWQQLFGDGLKRYVEGLC</sequence>
<evidence type="ECO:0000313" key="4">
    <source>
        <dbReference type="Proteomes" id="UP000238322"/>
    </source>
</evidence>
<name>A0A2S8FYV4_9BACT</name>
<proteinExistence type="inferred from homology"/>
<dbReference type="Gene3D" id="3.30.530.20">
    <property type="match status" value="1"/>
</dbReference>
<dbReference type="SUPFAM" id="SSF55961">
    <property type="entry name" value="Bet v1-like"/>
    <property type="match status" value="1"/>
</dbReference>
<feature type="domain" description="Activator of Hsp90 ATPase homologue 1/2-like C-terminal" evidence="2">
    <location>
        <begin position="22"/>
        <end position="154"/>
    </location>
</feature>
<dbReference type="AlphaFoldDB" id="A0A2S8FYV4"/>
<dbReference type="InterPro" id="IPR013538">
    <property type="entry name" value="ASHA1/2-like_C"/>
</dbReference>
<comment type="similarity">
    <text evidence="1">Belongs to the AHA1 family.</text>
</comment>
<dbReference type="InterPro" id="IPR023393">
    <property type="entry name" value="START-like_dom_sf"/>
</dbReference>
<protein>
    <recommendedName>
        <fullName evidence="2">Activator of Hsp90 ATPase homologue 1/2-like C-terminal domain-containing protein</fullName>
    </recommendedName>
</protein>
<gene>
    <name evidence="3" type="ORF">C5Y83_05315</name>
</gene>
<evidence type="ECO:0000259" key="2">
    <source>
        <dbReference type="Pfam" id="PF08327"/>
    </source>
</evidence>